<dbReference type="VEuPathDB" id="MicrosporidiaDB:VCUG_02346"/>
<gene>
    <name evidence="2" type="ORF">VCUG_02346</name>
</gene>
<keyword evidence="3" id="KW-1185">Reference proteome</keyword>
<reference evidence="3" key="1">
    <citation type="submission" date="2011-03" db="EMBL/GenBank/DDBJ databases">
        <title>The genome sequence of Vavraia culicis strain floridensis.</title>
        <authorList>
            <consortium name="The Broad Institute Genome Sequencing Platform"/>
            <person name="Cuomo C."/>
            <person name="Becnel J."/>
            <person name="Sanscrainte N."/>
            <person name="Young S.K."/>
            <person name="Zeng Q."/>
            <person name="Gargeya S."/>
            <person name="Fitzgerald M."/>
            <person name="Haas B."/>
            <person name="Abouelleil A."/>
            <person name="Alvarado L."/>
            <person name="Arachchi H.M."/>
            <person name="Berlin A."/>
            <person name="Chapman S.B."/>
            <person name="Gearin G."/>
            <person name="Goldberg J."/>
            <person name="Griggs A."/>
            <person name="Gujja S."/>
            <person name="Hansen M."/>
            <person name="Heiman D."/>
            <person name="Howarth C."/>
            <person name="Larimer J."/>
            <person name="Lui A."/>
            <person name="MacDonald P.J.P."/>
            <person name="McCowen C."/>
            <person name="Montmayeur A."/>
            <person name="Murphy C."/>
            <person name="Neiman D."/>
            <person name="Pearson M."/>
            <person name="Priest M."/>
            <person name="Roberts A."/>
            <person name="Saif S."/>
            <person name="Shea T."/>
            <person name="Sisk P."/>
            <person name="Stolte C."/>
            <person name="Sykes S."/>
            <person name="Wortman J."/>
            <person name="Nusbaum C."/>
            <person name="Birren B."/>
        </authorList>
    </citation>
    <scope>NUCLEOTIDE SEQUENCE [LARGE SCALE GENOMIC DNA]</scope>
    <source>
        <strain evidence="3">floridensis</strain>
    </source>
</reference>
<proteinExistence type="predicted"/>
<evidence type="ECO:0000313" key="2">
    <source>
        <dbReference type="EMBL" id="ELA46177.1"/>
    </source>
</evidence>
<keyword evidence="1" id="KW-0472">Membrane</keyword>
<name>L2GS12_VAVCU</name>
<accession>L2GS12</accession>
<dbReference type="AlphaFoldDB" id="L2GS12"/>
<protein>
    <submittedName>
        <fullName evidence="2">Uncharacterized protein</fullName>
    </submittedName>
</protein>
<dbReference type="Proteomes" id="UP000011081">
    <property type="component" value="Unassembled WGS sequence"/>
</dbReference>
<dbReference type="InParanoid" id="L2GS12"/>
<dbReference type="RefSeq" id="XP_008075355.1">
    <property type="nucleotide sequence ID" value="XM_008077164.1"/>
</dbReference>
<feature type="transmembrane region" description="Helical" evidence="1">
    <location>
        <begin position="12"/>
        <end position="32"/>
    </location>
</feature>
<evidence type="ECO:0000256" key="1">
    <source>
        <dbReference type="SAM" id="Phobius"/>
    </source>
</evidence>
<dbReference type="EMBL" id="GL877459">
    <property type="protein sequence ID" value="ELA46177.1"/>
    <property type="molecule type" value="Genomic_DNA"/>
</dbReference>
<sequence>MDYELPYFCPILSPRYFLACLFCPCVISTILYSRIFRGVHFTIFGCLCIPFAAYGVRRYVITTLMYQEDPEISILKSLCCLNSFVQDLHEMEINRIGIFKYYKDEPEPDELL</sequence>
<keyword evidence="1" id="KW-1133">Transmembrane helix</keyword>
<evidence type="ECO:0000313" key="3">
    <source>
        <dbReference type="Proteomes" id="UP000011081"/>
    </source>
</evidence>
<organism evidence="2 3">
    <name type="scientific">Vavraia culicis (isolate floridensis)</name>
    <name type="common">Microsporidian parasite</name>
    <dbReference type="NCBI Taxonomy" id="948595"/>
    <lineage>
        <taxon>Eukaryota</taxon>
        <taxon>Fungi</taxon>
        <taxon>Fungi incertae sedis</taxon>
        <taxon>Microsporidia</taxon>
        <taxon>Pleistophoridae</taxon>
        <taxon>Vavraia</taxon>
    </lineage>
</organism>
<feature type="transmembrane region" description="Helical" evidence="1">
    <location>
        <begin position="38"/>
        <end position="56"/>
    </location>
</feature>
<dbReference type="OMA" id="TQDLHEM"/>
<dbReference type="HOGENOM" id="CLU_147496_0_0_1"/>
<keyword evidence="1" id="KW-0812">Transmembrane</keyword>
<dbReference type="GeneID" id="19880209"/>
<dbReference type="OrthoDB" id="2192753at2759"/>